<reference evidence="2 3" key="1">
    <citation type="journal article" date="2024" name="Int. J. Syst. Evol. Microbiol.">
        <title>Paenibacillus hexagrammi sp. nov., a novel bacterium isolated from the gut content of Hexagrammos agrammus.</title>
        <authorList>
            <person name="Jung H.K."/>
            <person name="Kim D.G."/>
            <person name="Zin H."/>
            <person name="Park J."/>
            <person name="Jung H."/>
            <person name="Kim Y.O."/>
            <person name="Kong H.J."/>
            <person name="Kim J.W."/>
            <person name="Kim Y.S."/>
        </authorList>
    </citation>
    <scope>NUCLEOTIDE SEQUENCE [LARGE SCALE GENOMIC DNA]</scope>
    <source>
        <strain evidence="2 3">YPD9-1</strain>
    </source>
</reference>
<feature type="domain" description="VOC" evidence="1">
    <location>
        <begin position="7"/>
        <end position="127"/>
    </location>
</feature>
<dbReference type="Pfam" id="PF00903">
    <property type="entry name" value="Glyoxalase"/>
    <property type="match status" value="1"/>
</dbReference>
<dbReference type="RefSeq" id="WP_235119297.1">
    <property type="nucleotide sequence ID" value="NZ_CP090978.1"/>
</dbReference>
<organism evidence="2 3">
    <name type="scientific">Paenibacillus hexagrammi</name>
    <dbReference type="NCBI Taxonomy" id="2908839"/>
    <lineage>
        <taxon>Bacteria</taxon>
        <taxon>Bacillati</taxon>
        <taxon>Bacillota</taxon>
        <taxon>Bacilli</taxon>
        <taxon>Bacillales</taxon>
        <taxon>Paenibacillaceae</taxon>
        <taxon>Paenibacillus</taxon>
    </lineage>
</organism>
<accession>A0ABY3SFZ8</accession>
<dbReference type="InterPro" id="IPR004360">
    <property type="entry name" value="Glyas_Fos-R_dOase_dom"/>
</dbReference>
<keyword evidence="3" id="KW-1185">Reference proteome</keyword>
<gene>
    <name evidence="2" type="ORF">L0M14_25810</name>
</gene>
<evidence type="ECO:0000259" key="1">
    <source>
        <dbReference type="PROSITE" id="PS51819"/>
    </source>
</evidence>
<sequence>MTIQIARLDHLVLTVQDIEETCRFYTEVLGMELVTFGQGRKALSFGQQKINLHQYGQEFEPKAQKPGPGTADLCFITNMPLPDVVEHLRRMDIPIEEGPVPRTGAAGPIVSVYVRDPDFNLIEISNYMKPNP</sequence>
<dbReference type="PROSITE" id="PS51819">
    <property type="entry name" value="VOC"/>
    <property type="match status" value="1"/>
</dbReference>
<name>A0ABY3SFZ8_9BACL</name>
<dbReference type="CDD" id="cd07253">
    <property type="entry name" value="GLOD5"/>
    <property type="match status" value="1"/>
</dbReference>
<dbReference type="SUPFAM" id="SSF54593">
    <property type="entry name" value="Glyoxalase/Bleomycin resistance protein/Dihydroxybiphenyl dioxygenase"/>
    <property type="match status" value="1"/>
</dbReference>
<evidence type="ECO:0000313" key="2">
    <source>
        <dbReference type="EMBL" id="UJF32954.1"/>
    </source>
</evidence>
<evidence type="ECO:0000313" key="3">
    <source>
        <dbReference type="Proteomes" id="UP001649230"/>
    </source>
</evidence>
<dbReference type="InterPro" id="IPR050383">
    <property type="entry name" value="GlyoxalaseI/FosfomycinResist"/>
</dbReference>
<dbReference type="PANTHER" id="PTHR21366">
    <property type="entry name" value="GLYOXALASE FAMILY PROTEIN"/>
    <property type="match status" value="1"/>
</dbReference>
<proteinExistence type="predicted"/>
<dbReference type="EMBL" id="CP090978">
    <property type="protein sequence ID" value="UJF32954.1"/>
    <property type="molecule type" value="Genomic_DNA"/>
</dbReference>
<dbReference type="PANTHER" id="PTHR21366:SF14">
    <property type="entry name" value="GLYOXALASE DOMAIN-CONTAINING PROTEIN 5"/>
    <property type="match status" value="1"/>
</dbReference>
<dbReference type="Proteomes" id="UP001649230">
    <property type="component" value="Chromosome"/>
</dbReference>
<dbReference type="InterPro" id="IPR029068">
    <property type="entry name" value="Glyas_Bleomycin-R_OHBP_Dase"/>
</dbReference>
<dbReference type="Gene3D" id="3.10.180.10">
    <property type="entry name" value="2,3-Dihydroxybiphenyl 1,2-Dioxygenase, domain 1"/>
    <property type="match status" value="1"/>
</dbReference>
<protein>
    <submittedName>
        <fullName evidence="2">VOC family protein</fullName>
    </submittedName>
</protein>
<dbReference type="InterPro" id="IPR037523">
    <property type="entry name" value="VOC_core"/>
</dbReference>